<evidence type="ECO:0000256" key="1">
    <source>
        <dbReference type="SAM" id="MobiDB-lite"/>
    </source>
</evidence>
<dbReference type="OrthoDB" id="8611426at2"/>
<dbReference type="Proteomes" id="UP000306236">
    <property type="component" value="Unassembled WGS sequence"/>
</dbReference>
<comment type="caution">
    <text evidence="2">The sequence shown here is derived from an EMBL/GenBank/DDBJ whole genome shotgun (WGS) entry which is preliminary data.</text>
</comment>
<protein>
    <recommendedName>
        <fullName evidence="4">Replicative helicase inhibitor G39P N-terminal domain-containing protein</fullName>
    </recommendedName>
</protein>
<name>A0A4S5BU61_9BURK</name>
<accession>A0A4S5BU61</accession>
<evidence type="ECO:0000313" key="3">
    <source>
        <dbReference type="Proteomes" id="UP000306236"/>
    </source>
</evidence>
<feature type="compositionally biased region" description="Basic and acidic residues" evidence="1">
    <location>
        <begin position="207"/>
        <end position="247"/>
    </location>
</feature>
<sequence length="261" mass="28545">MDVWLVQQLIGTAELLGQQLSPTAAAMLATDLSSYPQQVVAHALSRVRAEHAGRLTAKAILDRIDDAVGRPTAHEAWAIALTSLDERNTVVWTNEMADAWLVASPLAKANDNFGARNAFVSAYERIVRAAKEAKALPVVTVSIGWDAQCRNPAIERALSLGYITPERAAQEIDPALPAPTFNPVALLTGRIEPESTMPPDTRERFAAMRKELNESARRHEAKKEAERKRAADELNQKKAEAQRRADECMAAEQSTGGESWA</sequence>
<proteinExistence type="predicted"/>
<feature type="region of interest" description="Disordered" evidence="1">
    <location>
        <begin position="207"/>
        <end position="261"/>
    </location>
</feature>
<evidence type="ECO:0000313" key="2">
    <source>
        <dbReference type="EMBL" id="THJ36230.1"/>
    </source>
</evidence>
<dbReference type="AlphaFoldDB" id="A0A4S5BU61"/>
<gene>
    <name evidence="2" type="ORF">E8K88_02680</name>
</gene>
<feature type="compositionally biased region" description="Polar residues" evidence="1">
    <location>
        <begin position="252"/>
        <end position="261"/>
    </location>
</feature>
<evidence type="ECO:0008006" key="4">
    <source>
        <dbReference type="Google" id="ProtNLM"/>
    </source>
</evidence>
<keyword evidence="3" id="KW-1185">Reference proteome</keyword>
<dbReference type="EMBL" id="SSWX01000002">
    <property type="protein sequence ID" value="THJ36230.1"/>
    <property type="molecule type" value="Genomic_DNA"/>
</dbReference>
<reference evidence="2 3" key="1">
    <citation type="submission" date="2019-04" db="EMBL/GenBank/DDBJ databases">
        <title>Lampropedia sp YIM MLB12 draf genome.</title>
        <authorList>
            <person name="Wang Y.-X."/>
        </authorList>
    </citation>
    <scope>NUCLEOTIDE SEQUENCE [LARGE SCALE GENOMIC DNA]</scope>
    <source>
        <strain evidence="2 3">YIM MLB12</strain>
    </source>
</reference>
<organism evidence="2 3">
    <name type="scientific">Lampropedia aestuarii</name>
    <dbReference type="NCBI Taxonomy" id="2562762"/>
    <lineage>
        <taxon>Bacteria</taxon>
        <taxon>Pseudomonadati</taxon>
        <taxon>Pseudomonadota</taxon>
        <taxon>Betaproteobacteria</taxon>
        <taxon>Burkholderiales</taxon>
        <taxon>Comamonadaceae</taxon>
        <taxon>Lampropedia</taxon>
    </lineage>
</organism>